<name>A0A1M4TCZ3_9GAMM</name>
<gene>
    <name evidence="3" type="ORF">SAMN02745148_00412</name>
</gene>
<dbReference type="Proteomes" id="UP000184346">
    <property type="component" value="Unassembled WGS sequence"/>
</dbReference>
<feature type="transmembrane region" description="Helical" evidence="2">
    <location>
        <begin position="6"/>
        <end position="30"/>
    </location>
</feature>
<keyword evidence="2" id="KW-1133">Transmembrane helix</keyword>
<evidence type="ECO:0000313" key="3">
    <source>
        <dbReference type="EMBL" id="SHE42320.1"/>
    </source>
</evidence>
<dbReference type="RefSeq" id="WP_072819226.1">
    <property type="nucleotide sequence ID" value="NZ_FQUJ01000002.1"/>
</dbReference>
<protein>
    <submittedName>
        <fullName evidence="3">Uncharacterized protein</fullName>
    </submittedName>
</protein>
<keyword evidence="2" id="KW-0812">Transmembrane</keyword>
<evidence type="ECO:0000313" key="4">
    <source>
        <dbReference type="Proteomes" id="UP000184346"/>
    </source>
</evidence>
<evidence type="ECO:0000256" key="2">
    <source>
        <dbReference type="SAM" id="Phobius"/>
    </source>
</evidence>
<dbReference type="AlphaFoldDB" id="A0A1M4TCZ3"/>
<accession>A0A1M4TCZ3</accession>
<feature type="region of interest" description="Disordered" evidence="1">
    <location>
        <begin position="54"/>
        <end position="112"/>
    </location>
</feature>
<feature type="compositionally biased region" description="Basic and acidic residues" evidence="1">
    <location>
        <begin position="57"/>
        <end position="68"/>
    </location>
</feature>
<evidence type="ECO:0000256" key="1">
    <source>
        <dbReference type="SAM" id="MobiDB-lite"/>
    </source>
</evidence>
<proteinExistence type="predicted"/>
<dbReference type="STRING" id="1121942.SAMN02745148_00412"/>
<reference evidence="3 4" key="1">
    <citation type="submission" date="2016-11" db="EMBL/GenBank/DDBJ databases">
        <authorList>
            <person name="Jaros S."/>
            <person name="Januszkiewicz K."/>
            <person name="Wedrychowicz H."/>
        </authorList>
    </citation>
    <scope>NUCLEOTIDE SEQUENCE [LARGE SCALE GENOMIC DNA]</scope>
    <source>
        <strain evidence="3 4">DSM 19980</strain>
    </source>
</reference>
<organism evidence="3 4">
    <name type="scientific">Modicisalibacter ilicicola DSM 19980</name>
    <dbReference type="NCBI Taxonomy" id="1121942"/>
    <lineage>
        <taxon>Bacteria</taxon>
        <taxon>Pseudomonadati</taxon>
        <taxon>Pseudomonadota</taxon>
        <taxon>Gammaproteobacteria</taxon>
        <taxon>Oceanospirillales</taxon>
        <taxon>Halomonadaceae</taxon>
        <taxon>Modicisalibacter</taxon>
    </lineage>
</organism>
<dbReference type="EMBL" id="FQUJ01000002">
    <property type="protein sequence ID" value="SHE42320.1"/>
    <property type="molecule type" value="Genomic_DNA"/>
</dbReference>
<keyword evidence="4" id="KW-1185">Reference proteome</keyword>
<sequence length="112" mass="12256">MTLVPFAVRCIGGAVLAGALALGAFGQLFADETRRGHVWQRDIEIVIDGSRFMTTPSERDENEARVEEQGEDASGPSVCHRADGTTIWSTRAQECPDPQPPERSRVWSTSPD</sequence>
<dbReference type="OrthoDB" id="6173640at2"/>
<keyword evidence="2" id="KW-0472">Membrane</keyword>